<evidence type="ECO:0000256" key="1">
    <source>
        <dbReference type="ARBA" id="ARBA00004117"/>
    </source>
</evidence>
<keyword evidence="4" id="KW-0282">Flagellum</keyword>
<comment type="subcellular location">
    <subcellularLocation>
        <location evidence="1">Bacterial flagellum basal body</location>
    </subcellularLocation>
</comment>
<keyword evidence="5" id="KW-1185">Reference proteome</keyword>
<proteinExistence type="predicted"/>
<feature type="region of interest" description="Disordered" evidence="2">
    <location>
        <begin position="75"/>
        <end position="101"/>
    </location>
</feature>
<dbReference type="GO" id="GO:0009425">
    <property type="term" value="C:bacterial-type flagellum basal body"/>
    <property type="evidence" value="ECO:0007669"/>
    <property type="project" value="UniProtKB-SubCell"/>
</dbReference>
<dbReference type="EMBL" id="FMZX01000002">
    <property type="protein sequence ID" value="SDC77936.1"/>
    <property type="molecule type" value="Genomic_DNA"/>
</dbReference>
<evidence type="ECO:0000256" key="2">
    <source>
        <dbReference type="SAM" id="MobiDB-lite"/>
    </source>
</evidence>
<dbReference type="AlphaFoldDB" id="A0A1G6PEJ5"/>
<organism evidence="4 5">
    <name type="scientific">Belnapia rosea</name>
    <dbReference type="NCBI Taxonomy" id="938405"/>
    <lineage>
        <taxon>Bacteria</taxon>
        <taxon>Pseudomonadati</taxon>
        <taxon>Pseudomonadota</taxon>
        <taxon>Alphaproteobacteria</taxon>
        <taxon>Acetobacterales</taxon>
        <taxon>Roseomonadaceae</taxon>
        <taxon>Belnapia</taxon>
    </lineage>
</organism>
<dbReference type="STRING" id="938405.SAMN02927895_02063"/>
<name>A0A1G6PEJ5_9PROT</name>
<sequence length="142" mass="15637">MGRLNRIFGEGAQHRRMDLTRNPTIALAERRIAWLEERQRVLAQNIANADTPGYSPRDLGDFRQSLLGAFKLARTDGQHLGGGGAARSRPDRAATDRAPNGNAVSLDREAMKIADTDTAHALATGLYRRWVGLFRTALGRSQ</sequence>
<keyword evidence="4" id="KW-0966">Cell projection</keyword>
<accession>A0A1G6PEJ5</accession>
<keyword evidence="4" id="KW-0969">Cilium</keyword>
<reference evidence="4 5" key="1">
    <citation type="submission" date="2016-10" db="EMBL/GenBank/DDBJ databases">
        <authorList>
            <person name="de Groot N.N."/>
        </authorList>
    </citation>
    <scope>NUCLEOTIDE SEQUENCE [LARGE SCALE GENOMIC DNA]</scope>
    <source>
        <strain evidence="4 5">CPCC 100156</strain>
    </source>
</reference>
<gene>
    <name evidence="4" type="ORF">SAMN04487779_1002345</name>
</gene>
<protein>
    <submittedName>
        <fullName evidence="4">Flagellar basal-body rod protein FlgB</fullName>
    </submittedName>
</protein>
<evidence type="ECO:0000259" key="3">
    <source>
        <dbReference type="Pfam" id="PF00460"/>
    </source>
</evidence>
<feature type="domain" description="Flagellar basal body rod protein N-terminal" evidence="3">
    <location>
        <begin position="38"/>
        <end position="54"/>
    </location>
</feature>
<evidence type="ECO:0000313" key="5">
    <source>
        <dbReference type="Proteomes" id="UP000198925"/>
    </source>
</evidence>
<dbReference type="InterPro" id="IPR001444">
    <property type="entry name" value="Flag_bb_rod_N"/>
</dbReference>
<dbReference type="Pfam" id="PF00460">
    <property type="entry name" value="Flg_bb_rod"/>
    <property type="match status" value="1"/>
</dbReference>
<evidence type="ECO:0000313" key="4">
    <source>
        <dbReference type="EMBL" id="SDC77936.1"/>
    </source>
</evidence>
<dbReference type="Proteomes" id="UP000198925">
    <property type="component" value="Unassembled WGS sequence"/>
</dbReference>